<dbReference type="KEGG" id="cfj:CFIO01_01552"/>
<name>A0A010R543_9PEZI</name>
<dbReference type="eggNOG" id="KOG0742">
    <property type="taxonomic scope" value="Eukaryota"/>
</dbReference>
<dbReference type="GO" id="GO:0005524">
    <property type="term" value="F:ATP binding"/>
    <property type="evidence" value="ECO:0007669"/>
    <property type="project" value="InterPro"/>
</dbReference>
<dbReference type="SUPFAM" id="SSF52540">
    <property type="entry name" value="P-loop containing nucleoside triphosphate hydrolases"/>
    <property type="match status" value="1"/>
</dbReference>
<accession>A0A010R543</accession>
<dbReference type="CDD" id="cd19481">
    <property type="entry name" value="RecA-like_protease"/>
    <property type="match status" value="1"/>
</dbReference>
<dbReference type="InterPro" id="IPR027417">
    <property type="entry name" value="P-loop_NTPase"/>
</dbReference>
<keyword evidence="4" id="KW-1185">Reference proteome</keyword>
<organism evidence="3 4">
    <name type="scientific">Colletotrichum fioriniae PJ7</name>
    <dbReference type="NCBI Taxonomy" id="1445577"/>
    <lineage>
        <taxon>Eukaryota</taxon>
        <taxon>Fungi</taxon>
        <taxon>Dikarya</taxon>
        <taxon>Ascomycota</taxon>
        <taxon>Pezizomycotina</taxon>
        <taxon>Sordariomycetes</taxon>
        <taxon>Hypocreomycetidae</taxon>
        <taxon>Glomerellales</taxon>
        <taxon>Glomerellaceae</taxon>
        <taxon>Colletotrichum</taxon>
        <taxon>Colletotrichum acutatum species complex</taxon>
    </lineage>
</organism>
<dbReference type="Pfam" id="PF00004">
    <property type="entry name" value="AAA"/>
    <property type="match status" value="1"/>
</dbReference>
<dbReference type="InterPro" id="IPR003593">
    <property type="entry name" value="AAA+_ATPase"/>
</dbReference>
<proteinExistence type="predicted"/>
<dbReference type="STRING" id="1445577.A0A010R543"/>
<comment type="caution">
    <text evidence="3">The sequence shown here is derived from an EMBL/GenBank/DDBJ whole genome shotgun (WGS) entry which is preliminary data.</text>
</comment>
<dbReference type="Pfam" id="PF23232">
    <property type="entry name" value="AAA_lid_13"/>
    <property type="match status" value="1"/>
</dbReference>
<dbReference type="GO" id="GO:0016887">
    <property type="term" value="F:ATP hydrolysis activity"/>
    <property type="evidence" value="ECO:0007669"/>
    <property type="project" value="InterPro"/>
</dbReference>
<evidence type="ECO:0000259" key="2">
    <source>
        <dbReference type="SMART" id="SM00382"/>
    </source>
</evidence>
<dbReference type="InterPro" id="IPR056599">
    <property type="entry name" value="AAA_lid_fung"/>
</dbReference>
<dbReference type="OrthoDB" id="10042665at2759"/>
<reference evidence="3 4" key="1">
    <citation type="submission" date="2014-02" db="EMBL/GenBank/DDBJ databases">
        <title>The genome sequence of Colletotrichum fioriniae PJ7.</title>
        <authorList>
            <person name="Baroncelli R."/>
            <person name="Thon M.R."/>
        </authorList>
    </citation>
    <scope>NUCLEOTIDE SEQUENCE [LARGE SCALE GENOMIC DNA]</scope>
    <source>
        <strain evidence="3 4">PJ7</strain>
    </source>
</reference>
<dbReference type="SMART" id="SM00382">
    <property type="entry name" value="AAA"/>
    <property type="match status" value="1"/>
</dbReference>
<dbReference type="AlphaFoldDB" id="A0A010R543"/>
<dbReference type="PANTHER" id="PTHR46411:SF4">
    <property type="entry name" value="AAA+ ATPASE DOMAIN-CONTAINING PROTEIN"/>
    <property type="match status" value="1"/>
</dbReference>
<dbReference type="PANTHER" id="PTHR46411">
    <property type="entry name" value="FAMILY ATPASE, PUTATIVE-RELATED"/>
    <property type="match status" value="1"/>
</dbReference>
<feature type="domain" description="AAA+ ATPase" evidence="2">
    <location>
        <begin position="239"/>
        <end position="366"/>
    </location>
</feature>
<protein>
    <recommendedName>
        <fullName evidence="2">AAA+ ATPase domain-containing protein</fullName>
    </recommendedName>
</protein>
<evidence type="ECO:0000313" key="3">
    <source>
        <dbReference type="EMBL" id="EXF83825.1"/>
    </source>
</evidence>
<dbReference type="Gene3D" id="3.40.50.300">
    <property type="entry name" value="P-loop containing nucleotide triphosphate hydrolases"/>
    <property type="match status" value="1"/>
</dbReference>
<dbReference type="HOGENOM" id="CLU_004471_5_0_1"/>
<sequence>MLSLSLQWIGCVVEETRKCPPDADDNLPERWKVKIWFLSMHWTYGPLITVYNTIDIHKFEGEKKVGQLDIFPEKFFKGERKKDFETRGNRICDMLWKGHEYAHYDGELMSKKKIKYKGQIILSAFVDQAPDFDEDEWEFDLFPKPLDQARSANDPSGVLQPLWLDLTKDSRDAITAAHKFIICPVVAGFTLPAKTWGTKHCLTRVARKQFANSEQSRHMWGTSKAWHRKKSLKRSNKGEGVVILLHGPPGVGKTYTVESIAMRKNQPLISLTISDLRTQEASVEEELTRWFRMADKWRAILLIDECDVFLERREKKDIERNAVVSAFLRKIEYFGGLLFLTTNRVGHIDDAFMSRVHAVIDFDQLDGERRAKIWDSLLMKLNREQKGAIRISNGAKKFLTTPEVLEYTDWNGREIRNAFQTAIALAEYEAKNASDYDHTQEIIVEAEHFKDVMAMNKSFRSYLDSIKDRNEGERAQSAAWRNDSWNAEEKGN</sequence>
<evidence type="ECO:0000256" key="1">
    <source>
        <dbReference type="SAM" id="MobiDB-lite"/>
    </source>
</evidence>
<feature type="region of interest" description="Disordered" evidence="1">
    <location>
        <begin position="471"/>
        <end position="492"/>
    </location>
</feature>
<dbReference type="InterPro" id="IPR003959">
    <property type="entry name" value="ATPase_AAA_core"/>
</dbReference>
<dbReference type="Proteomes" id="UP000020467">
    <property type="component" value="Unassembled WGS sequence"/>
</dbReference>
<dbReference type="EMBL" id="JARH01000222">
    <property type="protein sequence ID" value="EXF83825.1"/>
    <property type="molecule type" value="Genomic_DNA"/>
</dbReference>
<evidence type="ECO:0000313" key="4">
    <source>
        <dbReference type="Proteomes" id="UP000020467"/>
    </source>
</evidence>
<gene>
    <name evidence="3" type="ORF">CFIO01_01552</name>
</gene>